<dbReference type="GO" id="GO:0031536">
    <property type="term" value="P:positive regulation of exit from mitosis"/>
    <property type="evidence" value="ECO:0007669"/>
    <property type="project" value="TreeGrafter"/>
</dbReference>
<evidence type="ECO:0000259" key="10">
    <source>
        <dbReference type="Pfam" id="PF09666"/>
    </source>
</evidence>
<feature type="compositionally biased region" description="Polar residues" evidence="9">
    <location>
        <begin position="69"/>
        <end position="78"/>
    </location>
</feature>
<evidence type="ECO:0000256" key="7">
    <source>
        <dbReference type="ARBA" id="ARBA00023306"/>
    </source>
</evidence>
<feature type="region of interest" description="Disordered" evidence="9">
    <location>
        <begin position="1"/>
        <end position="138"/>
    </location>
</feature>
<evidence type="ECO:0000256" key="3">
    <source>
        <dbReference type="ARBA" id="ARBA00022454"/>
    </source>
</evidence>
<comment type="caution">
    <text evidence="12">The sequence shown here is derived from an EMBL/GenBank/DDBJ whole genome shotgun (WGS) entry which is preliminary data.</text>
</comment>
<dbReference type="Proteomes" id="UP001066276">
    <property type="component" value="Chromosome 9"/>
</dbReference>
<evidence type="ECO:0000256" key="9">
    <source>
        <dbReference type="SAM" id="MobiDB-lite"/>
    </source>
</evidence>
<reference evidence="12" key="1">
    <citation type="journal article" date="2022" name="bioRxiv">
        <title>Sequencing and chromosome-scale assembly of the giantPleurodeles waltlgenome.</title>
        <authorList>
            <person name="Brown T."/>
            <person name="Elewa A."/>
            <person name="Iarovenko S."/>
            <person name="Subramanian E."/>
            <person name="Araus A.J."/>
            <person name="Petzold A."/>
            <person name="Susuki M."/>
            <person name="Suzuki K.-i.T."/>
            <person name="Hayashi T."/>
            <person name="Toyoda A."/>
            <person name="Oliveira C."/>
            <person name="Osipova E."/>
            <person name="Leigh N.D."/>
            <person name="Simon A."/>
            <person name="Yun M.H."/>
        </authorList>
    </citation>
    <scope>NUCLEOTIDE SEQUENCE</scope>
    <source>
        <strain evidence="12">20211129_DDA</strain>
        <tissue evidence="12">Liver</tissue>
    </source>
</reference>
<keyword evidence="13" id="KW-1185">Reference proteome</keyword>
<organism evidence="12 13">
    <name type="scientific">Pleurodeles waltl</name>
    <name type="common">Iberian ribbed newt</name>
    <dbReference type="NCBI Taxonomy" id="8319"/>
    <lineage>
        <taxon>Eukaryota</taxon>
        <taxon>Metazoa</taxon>
        <taxon>Chordata</taxon>
        <taxon>Craniata</taxon>
        <taxon>Vertebrata</taxon>
        <taxon>Euteleostomi</taxon>
        <taxon>Amphibia</taxon>
        <taxon>Batrachia</taxon>
        <taxon>Caudata</taxon>
        <taxon>Salamandroidea</taxon>
        <taxon>Salamandridae</taxon>
        <taxon>Pleurodelinae</taxon>
        <taxon>Pleurodeles</taxon>
    </lineage>
</organism>
<gene>
    <name evidence="12" type="ORF">NDU88_003328</name>
</gene>
<proteinExistence type="inferred from homology"/>
<feature type="domain" description="Sororin C-terminal region" evidence="11">
    <location>
        <begin position="281"/>
        <end position="303"/>
    </location>
</feature>
<dbReference type="GO" id="GO:0007080">
    <property type="term" value="P:mitotic metaphase chromosome alignment"/>
    <property type="evidence" value="ECO:0007669"/>
    <property type="project" value="TreeGrafter"/>
</dbReference>
<evidence type="ECO:0008006" key="14">
    <source>
        <dbReference type="Google" id="ProtNLM"/>
    </source>
</evidence>
<name>A0AAV7MT45_PLEWA</name>
<keyword evidence="4" id="KW-0132">Cell division</keyword>
<accession>A0AAV7MT45</accession>
<feature type="compositionally biased region" description="Low complexity" evidence="9">
    <location>
        <begin position="185"/>
        <end position="195"/>
    </location>
</feature>
<evidence type="ECO:0000256" key="2">
    <source>
        <dbReference type="ARBA" id="ARBA00004286"/>
    </source>
</evidence>
<dbReference type="PANTHER" id="PTHR31092:SF2">
    <property type="entry name" value="SORORIN"/>
    <property type="match status" value="1"/>
</dbReference>
<evidence type="ECO:0000256" key="1">
    <source>
        <dbReference type="ARBA" id="ARBA00004123"/>
    </source>
</evidence>
<dbReference type="GO" id="GO:0007064">
    <property type="term" value="P:mitotic sister chromatid cohesion"/>
    <property type="evidence" value="ECO:0007669"/>
    <property type="project" value="TreeGrafter"/>
</dbReference>
<dbReference type="GO" id="GO:0006302">
    <property type="term" value="P:double-strand break repair"/>
    <property type="evidence" value="ECO:0007669"/>
    <property type="project" value="TreeGrafter"/>
</dbReference>
<feature type="domain" description="Sororin-like middle region" evidence="10">
    <location>
        <begin position="117"/>
        <end position="262"/>
    </location>
</feature>
<dbReference type="GO" id="GO:0005634">
    <property type="term" value="C:nucleus"/>
    <property type="evidence" value="ECO:0007669"/>
    <property type="project" value="UniProtKB-SubCell"/>
</dbReference>
<keyword evidence="7" id="KW-0131">Cell cycle</keyword>
<evidence type="ECO:0000259" key="11">
    <source>
        <dbReference type="Pfam" id="PF25220"/>
    </source>
</evidence>
<dbReference type="Pfam" id="PF25220">
    <property type="entry name" value="Sororin_C"/>
    <property type="match status" value="1"/>
</dbReference>
<evidence type="ECO:0000313" key="13">
    <source>
        <dbReference type="Proteomes" id="UP001066276"/>
    </source>
</evidence>
<feature type="compositionally biased region" description="Basic and acidic residues" evidence="9">
    <location>
        <begin position="19"/>
        <end position="35"/>
    </location>
</feature>
<keyword evidence="5" id="KW-0498">Mitosis</keyword>
<feature type="region of interest" description="Disordered" evidence="9">
    <location>
        <begin position="181"/>
        <end position="200"/>
    </location>
</feature>
<dbReference type="AlphaFoldDB" id="A0AAV7MT45"/>
<dbReference type="EMBL" id="JANPWB010000013">
    <property type="protein sequence ID" value="KAJ1105925.1"/>
    <property type="molecule type" value="Genomic_DNA"/>
</dbReference>
<evidence type="ECO:0000313" key="12">
    <source>
        <dbReference type="EMBL" id="KAJ1105925.1"/>
    </source>
</evidence>
<dbReference type="Pfam" id="PF09666">
    <property type="entry name" value="Sororin_middle"/>
    <property type="match status" value="1"/>
</dbReference>
<dbReference type="InterPro" id="IPR057261">
    <property type="entry name" value="Sororin-like_M"/>
</dbReference>
<feature type="compositionally biased region" description="Basic and acidic residues" evidence="9">
    <location>
        <begin position="88"/>
        <end position="97"/>
    </location>
</feature>
<evidence type="ECO:0000256" key="5">
    <source>
        <dbReference type="ARBA" id="ARBA00022776"/>
    </source>
</evidence>
<comment type="subcellular location">
    <subcellularLocation>
        <location evidence="2">Chromosome</location>
    </subcellularLocation>
    <subcellularLocation>
        <location evidence="1">Nucleus</location>
    </subcellularLocation>
</comment>
<evidence type="ECO:0000256" key="4">
    <source>
        <dbReference type="ARBA" id="ARBA00022618"/>
    </source>
</evidence>
<evidence type="ECO:0000256" key="6">
    <source>
        <dbReference type="ARBA" id="ARBA00023242"/>
    </source>
</evidence>
<keyword evidence="6" id="KW-0539">Nucleus</keyword>
<keyword evidence="3" id="KW-0158">Chromosome</keyword>
<comment type="similarity">
    <text evidence="8">Belongs to the sororin family.</text>
</comment>
<protein>
    <recommendedName>
        <fullName evidence="14">Cell division cycle associated 5</fullName>
    </recommendedName>
</protein>
<evidence type="ECO:0000256" key="8">
    <source>
        <dbReference type="ARBA" id="ARBA00093465"/>
    </source>
</evidence>
<dbReference type="PANTHER" id="PTHR31092">
    <property type="entry name" value="SORORIN"/>
    <property type="match status" value="1"/>
</dbReference>
<dbReference type="GO" id="GO:0005694">
    <property type="term" value="C:chromosome"/>
    <property type="evidence" value="ECO:0007669"/>
    <property type="project" value="UniProtKB-SubCell"/>
</dbReference>
<dbReference type="GO" id="GO:0051301">
    <property type="term" value="P:cell division"/>
    <property type="evidence" value="ECO:0007669"/>
    <property type="project" value="UniProtKB-KW"/>
</dbReference>
<sequence>MLGFRSRSGGSQTPGVDTPLKRRSERKSGSEKRVLDSPAPFVKRSITVKKILPRKTLPSHVVGEPRSSPRVSNSTPASRCSPRVSSKAGKENTEQKPVKCGIGSRETARASVVLSTTSSSRQNSASFPDPLAENSSNNVLSTTPVHALSCLGEDDSVMAKKVRRSYSRLEMSLYCSSFATESHATSQDDSSDTSTPNQSRLSRRSFFGFDNLLSQDVLADVSPVTTKPGVGRESGPYKQVESSVMMSHIAEKELDTNIPGIAVAKEKRKRRKIPQIEKSDLDEWAAQMNAQFEEAEKFDLLVE</sequence>
<dbReference type="InterPro" id="IPR018605">
    <property type="entry name" value="Sororin"/>
</dbReference>
<dbReference type="InterPro" id="IPR057337">
    <property type="entry name" value="Sororin_C"/>
</dbReference>